<comment type="caution">
    <text evidence="3">The sequence shown here is derived from an EMBL/GenBank/DDBJ whole genome shotgun (WGS) entry which is preliminary data.</text>
</comment>
<reference evidence="3 4" key="1">
    <citation type="submission" date="2017-12" db="EMBL/GenBank/DDBJ databases">
        <title>Comparative genomics of Botrytis spp.</title>
        <authorList>
            <person name="Valero-Jimenez C.A."/>
            <person name="Tapia P."/>
            <person name="Veloso J."/>
            <person name="Silva-Moreno E."/>
            <person name="Staats M."/>
            <person name="Valdes J.H."/>
            <person name="Van Kan J.A.L."/>
        </authorList>
    </citation>
    <scope>NUCLEOTIDE SEQUENCE [LARGE SCALE GENOMIC DNA]</scope>
    <source>
        <strain evidence="3 4">MUCL2120</strain>
    </source>
</reference>
<name>A0A4Z1HB29_9HELO</name>
<accession>A0A4Z1HB29</accession>
<evidence type="ECO:0000256" key="2">
    <source>
        <dbReference type="SAM" id="MobiDB-lite"/>
    </source>
</evidence>
<organism evidence="3 4">
    <name type="scientific">Botryotinia narcissicola</name>
    <dbReference type="NCBI Taxonomy" id="278944"/>
    <lineage>
        <taxon>Eukaryota</taxon>
        <taxon>Fungi</taxon>
        <taxon>Dikarya</taxon>
        <taxon>Ascomycota</taxon>
        <taxon>Pezizomycotina</taxon>
        <taxon>Leotiomycetes</taxon>
        <taxon>Helotiales</taxon>
        <taxon>Sclerotiniaceae</taxon>
        <taxon>Botryotinia</taxon>
    </lineage>
</organism>
<dbReference type="EMBL" id="PQXJ01001058">
    <property type="protein sequence ID" value="TGO43930.1"/>
    <property type="molecule type" value="Genomic_DNA"/>
</dbReference>
<keyword evidence="1" id="KW-0175">Coiled coil</keyword>
<dbReference type="AlphaFoldDB" id="A0A4Z1HB29"/>
<feature type="compositionally biased region" description="Low complexity" evidence="2">
    <location>
        <begin position="257"/>
        <end position="275"/>
    </location>
</feature>
<evidence type="ECO:0000313" key="4">
    <source>
        <dbReference type="Proteomes" id="UP000297452"/>
    </source>
</evidence>
<sequence length="510" mass="56928">MSNAKDVDFERLVVTKRGLEREVKYLKEEKHQASMKIEKLEREMSNAEERGETSSSRLIKESVDWQMKAFNLEGQIKFMKTSEEYNKLGEKNFHLEYRMKQMKTPEEYKECESQIHQLEKDQLTMKFEVKELEERIKGMKTRDECDSLMKEKDAEKLEMEKKIEKLREEIQGMKTKDEYDVLVKEKDAEKLELEKKIEKLQEDLSVFGHGNGHNIQQSPQHFGMGPQSPYGDHMGIQQSPSPRTPGFQPPFQGFSTHGSPQHGPSGSFSQSPQPGLFGTSSQFLCIHRPGFDAGSPMHPATGFSSGPQVHPSTGSGPPMHPSVGMGFGVGPSPPPGLNYPPGFQQSNPPPGQGQFGQFQLDRNFPPLNQAPPQFGLQGPAPGMVPPVPRNFRFLVSGGVEGGVLTLNVPAGLIQKMNEQIDEWIEAKKPPKWYQATTASSTRCVEVRSRSLGLVRGPPTSDVGDKFACIHCMDRGLLCVLVGRDGPVIAPLNLRERLPGATPQSPGYYIR</sequence>
<keyword evidence="4" id="KW-1185">Reference proteome</keyword>
<feature type="coiled-coil region" evidence="1">
    <location>
        <begin position="16"/>
        <end position="57"/>
    </location>
</feature>
<proteinExistence type="predicted"/>
<evidence type="ECO:0000256" key="1">
    <source>
        <dbReference type="SAM" id="Coils"/>
    </source>
</evidence>
<feature type="region of interest" description="Disordered" evidence="2">
    <location>
        <begin position="325"/>
        <end position="353"/>
    </location>
</feature>
<protein>
    <submittedName>
        <fullName evidence="3">Uncharacterized protein</fullName>
    </submittedName>
</protein>
<evidence type="ECO:0000313" key="3">
    <source>
        <dbReference type="EMBL" id="TGO43930.1"/>
    </source>
</evidence>
<gene>
    <name evidence="3" type="ORF">BOTNAR_1063g00020</name>
</gene>
<dbReference type="STRING" id="278944.A0A4Z1HB29"/>
<feature type="coiled-coil region" evidence="1">
    <location>
        <begin position="115"/>
        <end position="203"/>
    </location>
</feature>
<dbReference type="Proteomes" id="UP000297452">
    <property type="component" value="Unassembled WGS sequence"/>
</dbReference>
<feature type="region of interest" description="Disordered" evidence="2">
    <location>
        <begin position="209"/>
        <end position="281"/>
    </location>
</feature>
<dbReference type="OrthoDB" id="3565353at2759"/>